<dbReference type="AlphaFoldDB" id="A0AA36JQ69"/>
<feature type="domain" description="RRM" evidence="3">
    <location>
        <begin position="97"/>
        <end position="173"/>
    </location>
</feature>
<keyword evidence="1 2" id="KW-0694">RNA-binding</keyword>
<name>A0AA36JQ69_9DINO</name>
<dbReference type="Pfam" id="PF00076">
    <property type="entry name" value="RRM_1"/>
    <property type="match status" value="3"/>
</dbReference>
<protein>
    <recommendedName>
        <fullName evidence="3">RRM domain-containing protein</fullName>
    </recommendedName>
</protein>
<evidence type="ECO:0000259" key="3">
    <source>
        <dbReference type="PROSITE" id="PS50102"/>
    </source>
</evidence>
<evidence type="ECO:0000256" key="1">
    <source>
        <dbReference type="ARBA" id="ARBA00022884"/>
    </source>
</evidence>
<dbReference type="PANTHER" id="PTHR48025">
    <property type="entry name" value="OS02G0815200 PROTEIN"/>
    <property type="match status" value="1"/>
</dbReference>
<evidence type="ECO:0000256" key="2">
    <source>
        <dbReference type="PROSITE-ProRule" id="PRU00176"/>
    </source>
</evidence>
<dbReference type="EMBL" id="CAUJNA010003782">
    <property type="protein sequence ID" value="CAJ1409710.1"/>
    <property type="molecule type" value="Genomic_DNA"/>
</dbReference>
<dbReference type="SUPFAM" id="SSF54928">
    <property type="entry name" value="RNA-binding domain, RBD"/>
    <property type="match status" value="2"/>
</dbReference>
<sequence length="311" mass="34099">MALPKEVFFSNVPYSTTEETLQEVFSRAGTVLQLQLFRQKTGESRGMGVVTFADPESVQYAVQNLRDYQIADRAMWVSTHSKSEGPRGAPAVQMTSSKVFFSNVPFHVDKDQLTTLFSEVGVVKELTIFQKDGQSRGMGHCTFQVPSMAAAAIQVLRDRDVGGRPIWIAEDNKAQGVAPLAVPQMAQLTQLAPMTQLLQMSQMSQLAPFLPLLQQQVVQAVQPELNVPTAASGSRIFFSNVPFDVQELQLQQVFQSIGPIVELNLMRTPDGKSRGMGHCTYATPDLAAAAIQYLLDRDVGGRPLLVKQVGS</sequence>
<dbReference type="SMART" id="SM00360">
    <property type="entry name" value="RRM"/>
    <property type="match status" value="3"/>
</dbReference>
<dbReference type="PANTHER" id="PTHR48025:SF1">
    <property type="entry name" value="RRM DOMAIN-CONTAINING PROTEIN"/>
    <property type="match status" value="1"/>
</dbReference>
<dbReference type="InterPro" id="IPR000504">
    <property type="entry name" value="RRM_dom"/>
</dbReference>
<dbReference type="InterPro" id="IPR050502">
    <property type="entry name" value="Euk_RNA-bind_prot"/>
</dbReference>
<keyword evidence="5" id="KW-1185">Reference proteome</keyword>
<reference evidence="4" key="1">
    <citation type="submission" date="2023-08" db="EMBL/GenBank/DDBJ databases">
        <authorList>
            <person name="Chen Y."/>
            <person name="Shah S."/>
            <person name="Dougan E. K."/>
            <person name="Thang M."/>
            <person name="Chan C."/>
        </authorList>
    </citation>
    <scope>NUCLEOTIDE SEQUENCE</scope>
</reference>
<accession>A0AA36JQ69</accession>
<evidence type="ECO:0000313" key="4">
    <source>
        <dbReference type="EMBL" id="CAJ1409710.1"/>
    </source>
</evidence>
<dbReference type="InterPro" id="IPR012677">
    <property type="entry name" value="Nucleotide-bd_a/b_plait_sf"/>
</dbReference>
<comment type="caution">
    <text evidence="4">The sequence shown here is derived from an EMBL/GenBank/DDBJ whole genome shotgun (WGS) entry which is preliminary data.</text>
</comment>
<evidence type="ECO:0000313" key="5">
    <source>
        <dbReference type="Proteomes" id="UP001178507"/>
    </source>
</evidence>
<gene>
    <name evidence="4" type="ORF">EVOR1521_LOCUS30734</name>
</gene>
<proteinExistence type="predicted"/>
<organism evidence="4 5">
    <name type="scientific">Effrenium voratum</name>
    <dbReference type="NCBI Taxonomy" id="2562239"/>
    <lineage>
        <taxon>Eukaryota</taxon>
        <taxon>Sar</taxon>
        <taxon>Alveolata</taxon>
        <taxon>Dinophyceae</taxon>
        <taxon>Suessiales</taxon>
        <taxon>Symbiodiniaceae</taxon>
        <taxon>Effrenium</taxon>
    </lineage>
</organism>
<dbReference type="Gene3D" id="3.30.70.330">
    <property type="match status" value="3"/>
</dbReference>
<dbReference type="Proteomes" id="UP001178507">
    <property type="component" value="Unassembled WGS sequence"/>
</dbReference>
<feature type="domain" description="RRM" evidence="3">
    <location>
        <begin position="234"/>
        <end position="311"/>
    </location>
</feature>
<dbReference type="CDD" id="cd00590">
    <property type="entry name" value="RRM_SF"/>
    <property type="match status" value="2"/>
</dbReference>
<feature type="domain" description="RRM" evidence="3">
    <location>
        <begin position="5"/>
        <end position="82"/>
    </location>
</feature>
<dbReference type="PROSITE" id="PS50102">
    <property type="entry name" value="RRM"/>
    <property type="match status" value="3"/>
</dbReference>
<dbReference type="GO" id="GO:0003729">
    <property type="term" value="F:mRNA binding"/>
    <property type="evidence" value="ECO:0007669"/>
    <property type="project" value="TreeGrafter"/>
</dbReference>
<dbReference type="InterPro" id="IPR035979">
    <property type="entry name" value="RBD_domain_sf"/>
</dbReference>